<proteinExistence type="predicted"/>
<accession>A0A8S1PME3</accession>
<feature type="region of interest" description="Disordered" evidence="2">
    <location>
        <begin position="270"/>
        <end position="312"/>
    </location>
</feature>
<name>A0A8S1PME3_9CILI</name>
<dbReference type="AlphaFoldDB" id="A0A8S1PME3"/>
<feature type="coiled-coil region" evidence="1">
    <location>
        <begin position="32"/>
        <end position="59"/>
    </location>
</feature>
<feature type="region of interest" description="Disordered" evidence="2">
    <location>
        <begin position="111"/>
        <end position="151"/>
    </location>
</feature>
<evidence type="ECO:0000313" key="3">
    <source>
        <dbReference type="EMBL" id="CAD8104034.1"/>
    </source>
</evidence>
<dbReference type="Proteomes" id="UP000692954">
    <property type="component" value="Unassembled WGS sequence"/>
</dbReference>
<gene>
    <name evidence="3" type="ORF">PSON_ATCC_30995.1.T0810142</name>
</gene>
<organism evidence="3 4">
    <name type="scientific">Paramecium sonneborni</name>
    <dbReference type="NCBI Taxonomy" id="65129"/>
    <lineage>
        <taxon>Eukaryota</taxon>
        <taxon>Sar</taxon>
        <taxon>Alveolata</taxon>
        <taxon>Ciliophora</taxon>
        <taxon>Intramacronucleata</taxon>
        <taxon>Oligohymenophorea</taxon>
        <taxon>Peniculida</taxon>
        <taxon>Parameciidae</taxon>
        <taxon>Paramecium</taxon>
    </lineage>
</organism>
<feature type="compositionally biased region" description="Basic and acidic residues" evidence="2">
    <location>
        <begin position="114"/>
        <end position="133"/>
    </location>
</feature>
<evidence type="ECO:0000256" key="1">
    <source>
        <dbReference type="SAM" id="Coils"/>
    </source>
</evidence>
<reference evidence="3" key="1">
    <citation type="submission" date="2021-01" db="EMBL/GenBank/DDBJ databases">
        <authorList>
            <consortium name="Genoscope - CEA"/>
            <person name="William W."/>
        </authorList>
    </citation>
    <scope>NUCLEOTIDE SEQUENCE</scope>
</reference>
<comment type="caution">
    <text evidence="3">The sequence shown here is derived from an EMBL/GenBank/DDBJ whole genome shotgun (WGS) entry which is preliminary data.</text>
</comment>
<evidence type="ECO:0000256" key="2">
    <source>
        <dbReference type="SAM" id="MobiDB-lite"/>
    </source>
</evidence>
<dbReference type="EMBL" id="CAJJDN010000081">
    <property type="protein sequence ID" value="CAD8104034.1"/>
    <property type="molecule type" value="Genomic_DNA"/>
</dbReference>
<feature type="compositionally biased region" description="Basic residues" evidence="2">
    <location>
        <begin position="134"/>
        <end position="146"/>
    </location>
</feature>
<evidence type="ECO:0000313" key="4">
    <source>
        <dbReference type="Proteomes" id="UP000692954"/>
    </source>
</evidence>
<protein>
    <submittedName>
        <fullName evidence="3">Uncharacterized protein</fullName>
    </submittedName>
</protein>
<feature type="compositionally biased region" description="Polar residues" evidence="2">
    <location>
        <begin position="270"/>
        <end position="311"/>
    </location>
</feature>
<keyword evidence="4" id="KW-1185">Reference proteome</keyword>
<keyword evidence="1" id="KW-0175">Coiled coil</keyword>
<sequence length="353" mass="41319">MSNSPLTKIPTSAFSPVSALSIRKQDQIPQVLSKQAIDLQNTLNKLKEAKQKKKISNSNLVVQSITNPVSSPQKNIYTEESTPIQIQYKSLFKDIESLQICQPKTYNQMNDQEAEQKYEQRKKQIKEQIDRTKSNSKIKQKPKQNQKKTVEKQIQKIDLSKNSNKKLKQESVSQVQTIIPKSKDHLHNQLKVMQKQLKQDIAKLDYEIKGEHKNCLFESKNKGHELYQQGLLMQDRKQFKKKVHEIQKKEKEKQECTFQPLISQQKRLKNQSRQIQSRLHQNESKQQVKCQSNRDGQITSKRLSRSNSQDQINSTTITQTINCNNEINFYLNRIQDKYQQIMKRANALKIKGF</sequence>